<name>A0AA37JKU2_9FIRM</name>
<accession>A0AA37JKU2</accession>
<gene>
    <name evidence="1" type="ORF">CE91St55_54170</name>
</gene>
<evidence type="ECO:0000313" key="1">
    <source>
        <dbReference type="EMBL" id="GKH03436.1"/>
    </source>
</evidence>
<dbReference type="EMBL" id="BQNJ01000002">
    <property type="protein sequence ID" value="GKH03436.1"/>
    <property type="molecule type" value="Genomic_DNA"/>
</dbReference>
<reference evidence="1" key="1">
    <citation type="submission" date="2022-01" db="EMBL/GenBank/DDBJ databases">
        <title>Novel bile acid biosynthetic pathways are enriched in the microbiome of centenarians.</title>
        <authorList>
            <person name="Sato Y."/>
            <person name="Atarashi K."/>
            <person name="Plichta R.D."/>
            <person name="Arai Y."/>
            <person name="Sasajima S."/>
            <person name="Kearney M.S."/>
            <person name="Suda W."/>
            <person name="Takeshita K."/>
            <person name="Sasaki T."/>
            <person name="Okamoto S."/>
            <person name="Skelly N.A."/>
            <person name="Okamura Y."/>
            <person name="Vlamakis H."/>
            <person name="Li Y."/>
            <person name="Tanoue T."/>
            <person name="Takei H."/>
            <person name="Nittono H."/>
            <person name="Narushima S."/>
            <person name="Irie J."/>
            <person name="Itoh H."/>
            <person name="Moriya K."/>
            <person name="Sugiura Y."/>
            <person name="Suematsu M."/>
            <person name="Moritoki N."/>
            <person name="Shibata S."/>
            <person name="Littman R.D."/>
            <person name="Fischbach A.M."/>
            <person name="Uwamino Y."/>
            <person name="Inoue T."/>
            <person name="Honda A."/>
            <person name="Hattori M."/>
            <person name="Murai T."/>
            <person name="Xavier J.R."/>
            <person name="Hirose N."/>
            <person name="Honda K."/>
        </authorList>
    </citation>
    <scope>NUCLEOTIDE SEQUENCE</scope>
    <source>
        <strain evidence="1">CE91-St55</strain>
    </source>
</reference>
<sequence length="209" mass="24270">MSDEMMLILEKLETMNHSLAGIEGKVDNTHEHLLRLEESTNERFMKMEDRFVGLEDRFAGLEDRFVGLEDRFVGLEDRFVGLEDRFAGLEGRFVGLEDRFVGLEGRFVGLEDRFVGLEGRFVGLEDRFTQSEAATDLRFNRVEQTLESMGLMLENEISKKIDANGEGHDYLKRNLDDALRVEKDKEWMELNILNLRMDVRKIKDKLAMA</sequence>
<protein>
    <submittedName>
        <fullName evidence="1">Uncharacterized protein</fullName>
    </submittedName>
</protein>
<dbReference type="SUPFAM" id="SSF57997">
    <property type="entry name" value="Tropomyosin"/>
    <property type="match status" value="1"/>
</dbReference>
<evidence type="ECO:0000313" key="2">
    <source>
        <dbReference type="Proteomes" id="UP001055091"/>
    </source>
</evidence>
<organism evidence="1 2">
    <name type="scientific">Hungatella hathewayi</name>
    <dbReference type="NCBI Taxonomy" id="154046"/>
    <lineage>
        <taxon>Bacteria</taxon>
        <taxon>Bacillati</taxon>
        <taxon>Bacillota</taxon>
        <taxon>Clostridia</taxon>
        <taxon>Lachnospirales</taxon>
        <taxon>Lachnospiraceae</taxon>
        <taxon>Hungatella</taxon>
    </lineage>
</organism>
<proteinExistence type="predicted"/>
<dbReference type="AlphaFoldDB" id="A0AA37JKU2"/>
<dbReference type="Proteomes" id="UP001055091">
    <property type="component" value="Unassembled WGS sequence"/>
</dbReference>
<dbReference type="Gene3D" id="1.20.5.170">
    <property type="match status" value="2"/>
</dbReference>
<dbReference type="RefSeq" id="WP_243282309.1">
    <property type="nucleotide sequence ID" value="NZ_BQNJ01000002.1"/>
</dbReference>
<comment type="caution">
    <text evidence="1">The sequence shown here is derived from an EMBL/GenBank/DDBJ whole genome shotgun (WGS) entry which is preliminary data.</text>
</comment>